<proteinExistence type="predicted"/>
<gene>
    <name evidence="1" type="ORF">SteCoe_34676</name>
</gene>
<evidence type="ECO:0000313" key="1">
    <source>
        <dbReference type="EMBL" id="OMJ68004.1"/>
    </source>
</evidence>
<reference evidence="1 2" key="1">
    <citation type="submission" date="2016-11" db="EMBL/GenBank/DDBJ databases">
        <title>The macronuclear genome of Stentor coeruleus: a giant cell with tiny introns.</title>
        <authorList>
            <person name="Slabodnick M."/>
            <person name="Ruby J.G."/>
            <person name="Reiff S.B."/>
            <person name="Swart E.C."/>
            <person name="Gosai S."/>
            <person name="Prabakaran S."/>
            <person name="Witkowska E."/>
            <person name="Larue G.E."/>
            <person name="Fisher S."/>
            <person name="Freeman R.M."/>
            <person name="Gunawardena J."/>
            <person name="Chu W."/>
            <person name="Stover N.A."/>
            <person name="Gregory B.D."/>
            <person name="Nowacki M."/>
            <person name="Derisi J."/>
            <person name="Roy S.W."/>
            <person name="Marshall W.F."/>
            <person name="Sood P."/>
        </authorList>
    </citation>
    <scope>NUCLEOTIDE SEQUENCE [LARGE SCALE GENOMIC DNA]</scope>
    <source>
        <strain evidence="1">WM001</strain>
    </source>
</reference>
<name>A0A1R2AU05_9CILI</name>
<dbReference type="EMBL" id="MPUH01001402">
    <property type="protein sequence ID" value="OMJ68004.1"/>
    <property type="molecule type" value="Genomic_DNA"/>
</dbReference>
<dbReference type="AlphaFoldDB" id="A0A1R2AU05"/>
<keyword evidence="2" id="KW-1185">Reference proteome</keyword>
<dbReference type="Proteomes" id="UP000187209">
    <property type="component" value="Unassembled WGS sequence"/>
</dbReference>
<accession>A0A1R2AU05</accession>
<comment type="caution">
    <text evidence="1">The sequence shown here is derived from an EMBL/GenBank/DDBJ whole genome shotgun (WGS) entry which is preliminary data.</text>
</comment>
<organism evidence="1 2">
    <name type="scientific">Stentor coeruleus</name>
    <dbReference type="NCBI Taxonomy" id="5963"/>
    <lineage>
        <taxon>Eukaryota</taxon>
        <taxon>Sar</taxon>
        <taxon>Alveolata</taxon>
        <taxon>Ciliophora</taxon>
        <taxon>Postciliodesmatophora</taxon>
        <taxon>Heterotrichea</taxon>
        <taxon>Heterotrichida</taxon>
        <taxon>Stentoridae</taxon>
        <taxon>Stentor</taxon>
    </lineage>
</organism>
<protein>
    <submittedName>
        <fullName evidence="1">Uncharacterized protein</fullName>
    </submittedName>
</protein>
<sequence>MISINSRKGKGHPQKNINASIKKGMKYFEPKCASDRYDVVRPKTIEQAYKEMLKTQERFIAQREKLRVGLNTTFCFRDEVCYSESPKPGKRVKFNLRLNRKNYVKSPELYRKTLTPARKYLKKVNEKVLNLDSFIEGCEEIKEQSKVICKKLPVIGKYFYNSFQKMDDKVISIQEEYMGKSNYQRSLRKFNKHLVDLFDFSAL</sequence>
<evidence type="ECO:0000313" key="2">
    <source>
        <dbReference type="Proteomes" id="UP000187209"/>
    </source>
</evidence>